<reference evidence="1" key="1">
    <citation type="submission" date="2019-08" db="EMBL/GenBank/DDBJ databases">
        <authorList>
            <person name="Kucharzyk K."/>
            <person name="Murdoch R.W."/>
            <person name="Higgins S."/>
            <person name="Loffler F."/>
        </authorList>
    </citation>
    <scope>NUCLEOTIDE SEQUENCE</scope>
</reference>
<protein>
    <submittedName>
        <fullName evidence="1">Uncharacterized protein</fullName>
    </submittedName>
</protein>
<evidence type="ECO:0000313" key="1">
    <source>
        <dbReference type="EMBL" id="MPM58968.1"/>
    </source>
</evidence>
<comment type="caution">
    <text evidence="1">The sequence shown here is derived from an EMBL/GenBank/DDBJ whole genome shotgun (WGS) entry which is preliminary data.</text>
</comment>
<sequence>MGTSEPHEVYDKVAEEVLADECTALKIIAVENEQNSAKTSGVLTERALYLPPAQNKTALM</sequence>
<organism evidence="1">
    <name type="scientific">bioreactor metagenome</name>
    <dbReference type="NCBI Taxonomy" id="1076179"/>
    <lineage>
        <taxon>unclassified sequences</taxon>
        <taxon>metagenomes</taxon>
        <taxon>ecological metagenomes</taxon>
    </lineage>
</organism>
<accession>A0A645B1P4</accession>
<gene>
    <name evidence="1" type="ORF">SDC9_105803</name>
</gene>
<dbReference type="EMBL" id="VSSQ01017051">
    <property type="protein sequence ID" value="MPM58968.1"/>
    <property type="molecule type" value="Genomic_DNA"/>
</dbReference>
<proteinExistence type="predicted"/>
<name>A0A645B1P4_9ZZZZ</name>
<dbReference type="AlphaFoldDB" id="A0A645B1P4"/>